<evidence type="ECO:0000256" key="4">
    <source>
        <dbReference type="ARBA" id="ARBA00022562"/>
    </source>
</evidence>
<keyword evidence="4" id="KW-1048">Host nucleus</keyword>
<evidence type="ECO:0000256" key="6">
    <source>
        <dbReference type="ARBA" id="ARBA00022741"/>
    </source>
</evidence>
<feature type="region of interest" description="Disordered" evidence="16">
    <location>
        <begin position="701"/>
        <end position="722"/>
    </location>
</feature>
<keyword evidence="8" id="KW-0347">Helicase</keyword>
<feature type="compositionally biased region" description="Low complexity" evidence="16">
    <location>
        <begin position="44"/>
        <end position="65"/>
    </location>
</feature>
<evidence type="ECO:0000313" key="18">
    <source>
        <dbReference type="EMBL" id="QBR99468.1"/>
    </source>
</evidence>
<keyword evidence="7" id="KW-0378">Hydrolase</keyword>
<dbReference type="GO" id="GO:0043138">
    <property type="term" value="F:3'-5' DNA helicase activity"/>
    <property type="evidence" value="ECO:0007669"/>
    <property type="project" value="UniProtKB-EC"/>
</dbReference>
<sequence>MEFILTEAEEVDASENGRDSAEEEDEDTGIDTYYTQLFEEDTSSSHGAAGRGSSPSTSPSSPESPSLHRRLLLHLQSAAAGSPDDRENCPPGSGGLVCTPHPGGELPAADPPKHFRKHVLPGVHRKRPAVLSQPLCLGNAAIPTKQQRLHEDKSAERCTRTPSPEAWRSPQPSSCGRSPRAPLRPLLSNNGIPTTTHTVHEAGGIYARKTPTRAVCPASTKPTEVGENAREGKERPGSRSREEETEACSQRKTLGEELLQRCLAAKNLRSTQLAVFKEIYTASFTEITRAFKSDRTQSYEWVFLLLGAACITYEALRECLKAHTEFILTDTEPQKRLGVFYCGFHAAKNRDGLRRLLKNCNVDPACLVLAEPPNKRSVLASLFYQKMWLCHGEIPMWCRDAVAMGQLSGEDSFELSKMVQWALDNGMHDEGSIAYNYARHAETDQNAQLWLKSNSQAKYVRDAAAMVRHYQRGRLHATPMNEHIASRMRDYCDEDEDGWKRIIVFLRYQHVLMLDFLQTLRYWLNNRPKKSTIAIVGVPDSGKSMFSMSLCNFIEGRVLSFTNSRSQFWLQPLAECKAAVIDDVTRPCWDYLDTYMRNALDGNPICIDCKHRAPVQIKCPPILITSNYDPREIKTYDGGELQYKYLLSRISFLSFNRPIPVVGERPRFLVRTGDWRSFFLKYNTELGLGLEQFDYGDPEEGWVNTGGADGATPEQGGRSTGE</sequence>
<dbReference type="SUPFAM" id="SSF55464">
    <property type="entry name" value="Origin of replication-binding domain, RBD-like"/>
    <property type="match status" value="1"/>
</dbReference>
<dbReference type="InterPro" id="IPR046935">
    <property type="entry name" value="PPV_E1_DBD_sf"/>
</dbReference>
<dbReference type="InterPro" id="IPR027417">
    <property type="entry name" value="P-loop_NTPase"/>
</dbReference>
<evidence type="ECO:0000256" key="3">
    <source>
        <dbReference type="ARBA" id="ARBA00022553"/>
    </source>
</evidence>
<evidence type="ECO:0000259" key="17">
    <source>
        <dbReference type="PROSITE" id="PS51206"/>
    </source>
</evidence>
<feature type="region of interest" description="Disordered" evidence="16">
    <location>
        <begin position="142"/>
        <end position="194"/>
    </location>
</feature>
<keyword evidence="6" id="KW-0547">Nucleotide-binding</keyword>
<dbReference type="GO" id="GO:0005524">
    <property type="term" value="F:ATP binding"/>
    <property type="evidence" value="ECO:0007669"/>
    <property type="project" value="UniProtKB-KW"/>
</dbReference>
<evidence type="ECO:0000256" key="14">
    <source>
        <dbReference type="ARBA" id="ARBA00048988"/>
    </source>
</evidence>
<keyword evidence="3" id="KW-0597">Phosphoprotein</keyword>
<feature type="region of interest" description="Disordered" evidence="16">
    <location>
        <begin position="216"/>
        <end position="249"/>
    </location>
</feature>
<dbReference type="GO" id="GO:0016787">
    <property type="term" value="F:hydrolase activity"/>
    <property type="evidence" value="ECO:0007669"/>
    <property type="project" value="UniProtKB-KW"/>
</dbReference>
<evidence type="ECO:0000256" key="15">
    <source>
        <dbReference type="ARBA" id="ARBA00093297"/>
    </source>
</evidence>
<gene>
    <name evidence="18" type="primary">E1</name>
</gene>
<evidence type="ECO:0000256" key="1">
    <source>
        <dbReference type="ARBA" id="ARBA00004147"/>
    </source>
</evidence>
<evidence type="ECO:0000256" key="7">
    <source>
        <dbReference type="ARBA" id="ARBA00022801"/>
    </source>
</evidence>
<comment type="catalytic activity">
    <reaction evidence="14">
        <text>ATP + H2O = ADP + phosphate + H(+)</text>
        <dbReference type="Rhea" id="RHEA:13065"/>
        <dbReference type="ChEBI" id="CHEBI:15377"/>
        <dbReference type="ChEBI" id="CHEBI:15378"/>
        <dbReference type="ChEBI" id="CHEBI:30616"/>
        <dbReference type="ChEBI" id="CHEBI:43474"/>
        <dbReference type="ChEBI" id="CHEBI:456216"/>
        <dbReference type="EC" id="5.6.2.4"/>
    </reaction>
</comment>
<feature type="domain" description="SF3 helicase" evidence="17">
    <location>
        <begin position="511"/>
        <end position="668"/>
    </location>
</feature>
<dbReference type="Gene3D" id="1.10.10.510">
    <property type="entry name" value="Zinc finger, large T-antigen D1 domain"/>
    <property type="match status" value="1"/>
</dbReference>
<evidence type="ECO:0000256" key="13">
    <source>
        <dbReference type="ARBA" id="ARBA00034808"/>
    </source>
</evidence>
<feature type="compositionally biased region" description="Basic and acidic residues" evidence="16">
    <location>
        <begin position="227"/>
        <end position="242"/>
    </location>
</feature>
<dbReference type="InterPro" id="IPR001177">
    <property type="entry name" value="PPV_DNA_helicase_E1_C"/>
</dbReference>
<dbReference type="SUPFAM" id="SSF52540">
    <property type="entry name" value="P-loop containing nucleoside triphosphate hydrolases"/>
    <property type="match status" value="1"/>
</dbReference>
<accession>A0AAE5YN31</accession>
<keyword evidence="5" id="KW-0235">DNA replication</keyword>
<feature type="compositionally biased region" description="Basic and acidic residues" evidence="16">
    <location>
        <begin position="148"/>
        <end position="159"/>
    </location>
</feature>
<evidence type="ECO:0000256" key="2">
    <source>
        <dbReference type="ARBA" id="ARBA00022518"/>
    </source>
</evidence>
<evidence type="ECO:0000256" key="5">
    <source>
        <dbReference type="ARBA" id="ARBA00022705"/>
    </source>
</evidence>
<reference evidence="18" key="1">
    <citation type="journal article" date="2019" name="Front. Microbiol.">
        <title>New Insight Into Avian Papillomavirus Ecology and Evolution From Characterization of Novel Wild Bird Papillomaviruses.</title>
        <authorList>
            <person name="Canuti M."/>
            <person name="Munro H.J."/>
            <person name="Robertson G.J."/>
            <person name="Kroyer A."/>
            <person name="Roul S."/>
            <person name="Ojkic D."/>
            <person name="Whitney H."/>
            <person name="Lang A.S."/>
        </authorList>
    </citation>
    <scope>NUCLEOTIDE SEQUENCE</scope>
    <source>
        <strain evidence="18">NL14_B8</strain>
    </source>
</reference>
<comment type="catalytic activity">
    <reaction evidence="12">
        <text>Couples ATP hydrolysis with the unwinding of duplex DNA by translocating in the 3'-5' direction.</text>
        <dbReference type="EC" id="5.6.2.4"/>
    </reaction>
</comment>
<organism evidence="18 19">
    <name type="scientific">Duck papillomavirus 3</name>
    <dbReference type="NCBI Taxonomy" id="2562546"/>
    <lineage>
        <taxon>Viruses</taxon>
        <taxon>Monodnaviria</taxon>
        <taxon>Shotokuvirae</taxon>
        <taxon>Cossaviricota</taxon>
        <taxon>Papovaviricetes</taxon>
        <taxon>Zurhausenvirales</taxon>
        <taxon>Papillomaviridae</taxon>
    </lineage>
</organism>
<dbReference type="Pfam" id="PF20450">
    <property type="entry name" value="PPV_E1_DBD"/>
    <property type="match status" value="1"/>
</dbReference>
<dbReference type="InterPro" id="IPR014015">
    <property type="entry name" value="Helicase_SF3_DNA-vir"/>
</dbReference>
<comment type="subcellular location">
    <subcellularLocation>
        <location evidence="1">Host nucleus</location>
    </subcellularLocation>
</comment>
<dbReference type="Proteomes" id="UP001235679">
    <property type="component" value="Segment"/>
</dbReference>
<feature type="region of interest" description="Disordered" evidence="16">
    <location>
        <begin position="1"/>
        <end position="112"/>
    </location>
</feature>
<evidence type="ECO:0000256" key="16">
    <source>
        <dbReference type="SAM" id="MobiDB-lite"/>
    </source>
</evidence>
<dbReference type="GO" id="GO:0006260">
    <property type="term" value="P:DNA replication"/>
    <property type="evidence" value="ECO:0007669"/>
    <property type="project" value="UniProtKB-KW"/>
</dbReference>
<evidence type="ECO:0000313" key="19">
    <source>
        <dbReference type="Proteomes" id="UP001235679"/>
    </source>
</evidence>
<dbReference type="Gene3D" id="3.40.50.300">
    <property type="entry name" value="P-loop containing nucleotide triphosphate hydrolases"/>
    <property type="match status" value="1"/>
</dbReference>
<evidence type="ECO:0000256" key="9">
    <source>
        <dbReference type="ARBA" id="ARBA00022840"/>
    </source>
</evidence>
<keyword evidence="11" id="KW-0413">Isomerase</keyword>
<dbReference type="InterPro" id="IPR037102">
    <property type="entry name" value="Znf_lg_T-Ag_D1_dom_sf"/>
</dbReference>
<evidence type="ECO:0000256" key="12">
    <source>
        <dbReference type="ARBA" id="ARBA00034617"/>
    </source>
</evidence>
<comment type="function">
    <text evidence="15">ATP-dependent DNA 3'-5' helicase required for initiation of viral DNA replication. It forms a complex with the viral E2 protein. The E1-E2 complex binds to the replication origin which contains binding sites for both proteins. During the initial step, a dimer of E1 interacts with a dimer of protein E2 leading to a complex that binds the viral origin of replication with high specificity. Then, a second dimer of E1 displaces the E2 dimer in an ATP-dependent manner to form the E1 tetramer. Following this, two E1 monomers are added to each half of the site, which results in the formation of two E1 trimers on the viral ori. Subsequently, two hexamers will be created. The double hexamer acts as a bi-directional helicase machinery and unwinds the viral DNA and then recruits the host DNA polymerase to start replication.</text>
</comment>
<protein>
    <recommendedName>
        <fullName evidence="13">DNA 3'-5' helicase</fullName>
        <ecNumber evidence="13">5.6.2.4</ecNumber>
    </recommendedName>
</protein>
<evidence type="ECO:0000256" key="8">
    <source>
        <dbReference type="ARBA" id="ARBA00022806"/>
    </source>
</evidence>
<dbReference type="PROSITE" id="PS51206">
    <property type="entry name" value="SF3_HELICASE_1"/>
    <property type="match status" value="1"/>
</dbReference>
<dbReference type="InterPro" id="IPR046832">
    <property type="entry name" value="PPV_E1_DBD"/>
</dbReference>
<dbReference type="GO" id="GO:0042025">
    <property type="term" value="C:host cell nucleus"/>
    <property type="evidence" value="ECO:0007669"/>
    <property type="project" value="UniProtKB-SubCell"/>
</dbReference>
<dbReference type="Gene3D" id="3.40.1310.10">
    <property type="match status" value="1"/>
</dbReference>
<keyword evidence="10" id="KW-0238">DNA-binding</keyword>
<proteinExistence type="predicted"/>
<evidence type="ECO:0000256" key="10">
    <source>
        <dbReference type="ARBA" id="ARBA00023125"/>
    </source>
</evidence>
<dbReference type="EMBL" id="MK620303">
    <property type="protein sequence ID" value="QBR99468.1"/>
    <property type="molecule type" value="Genomic_DNA"/>
</dbReference>
<dbReference type="GO" id="GO:0003677">
    <property type="term" value="F:DNA binding"/>
    <property type="evidence" value="ECO:0007669"/>
    <property type="project" value="UniProtKB-KW"/>
</dbReference>
<name>A0AAE5YN31_9PAPI</name>
<evidence type="ECO:0000256" key="11">
    <source>
        <dbReference type="ARBA" id="ARBA00023235"/>
    </source>
</evidence>
<dbReference type="Pfam" id="PF00519">
    <property type="entry name" value="PPV_E1_C"/>
    <property type="match status" value="1"/>
</dbReference>
<dbReference type="EC" id="5.6.2.4" evidence="13"/>
<keyword evidence="2" id="KW-0244">Early protein</keyword>
<keyword evidence="9" id="KW-0067">ATP-binding</keyword>